<feature type="transmembrane region" description="Helical" evidence="6">
    <location>
        <begin position="12"/>
        <end position="32"/>
    </location>
</feature>
<evidence type="ECO:0000256" key="2">
    <source>
        <dbReference type="ARBA" id="ARBA00022475"/>
    </source>
</evidence>
<evidence type="ECO:0000313" key="9">
    <source>
        <dbReference type="Proteomes" id="UP000622860"/>
    </source>
</evidence>
<dbReference type="GO" id="GO:0005886">
    <property type="term" value="C:plasma membrane"/>
    <property type="evidence" value="ECO:0007669"/>
    <property type="project" value="UniProtKB-SubCell"/>
</dbReference>
<evidence type="ECO:0000256" key="3">
    <source>
        <dbReference type="ARBA" id="ARBA00022692"/>
    </source>
</evidence>
<dbReference type="AlphaFoldDB" id="A0A917HRV7"/>
<comment type="caution">
    <text evidence="8">The sequence shown here is derived from an EMBL/GenBank/DDBJ whole genome shotgun (WGS) entry which is preliminary data.</text>
</comment>
<reference evidence="8" key="1">
    <citation type="journal article" date="2014" name="Int. J. Syst. Evol. Microbiol.">
        <title>Complete genome sequence of Corynebacterium casei LMG S-19264T (=DSM 44701T), isolated from a smear-ripened cheese.</title>
        <authorList>
            <consortium name="US DOE Joint Genome Institute (JGI-PGF)"/>
            <person name="Walter F."/>
            <person name="Albersmeier A."/>
            <person name="Kalinowski J."/>
            <person name="Ruckert C."/>
        </authorList>
    </citation>
    <scope>NUCLEOTIDE SEQUENCE</scope>
    <source>
        <strain evidence="8">CGMCC 1.12754</strain>
    </source>
</reference>
<feature type="transmembrane region" description="Helical" evidence="6">
    <location>
        <begin position="44"/>
        <end position="62"/>
    </location>
</feature>
<evidence type="ECO:0000256" key="6">
    <source>
        <dbReference type="SAM" id="Phobius"/>
    </source>
</evidence>
<sequence length="66" mass="7772">MQELFNEINWAVIAPFLVIQAILLLVALIDLFRIDKTNGPKWMWIFIIVIVNIIGPILYFIFGRRQ</sequence>
<name>A0A917HRV7_9BACI</name>
<evidence type="ECO:0000259" key="7">
    <source>
        <dbReference type="Pfam" id="PF13396"/>
    </source>
</evidence>
<keyword evidence="2" id="KW-1003">Cell membrane</keyword>
<proteinExistence type="predicted"/>
<evidence type="ECO:0000313" key="8">
    <source>
        <dbReference type="EMBL" id="GGG87445.1"/>
    </source>
</evidence>
<dbReference type="Proteomes" id="UP000622860">
    <property type="component" value="Unassembled WGS sequence"/>
</dbReference>
<keyword evidence="3 6" id="KW-0812">Transmembrane</keyword>
<dbReference type="EMBL" id="BMFR01000026">
    <property type="protein sequence ID" value="GGG87445.1"/>
    <property type="molecule type" value="Genomic_DNA"/>
</dbReference>
<reference evidence="8" key="2">
    <citation type="submission" date="2020-09" db="EMBL/GenBank/DDBJ databases">
        <authorList>
            <person name="Sun Q."/>
            <person name="Zhou Y."/>
        </authorList>
    </citation>
    <scope>NUCLEOTIDE SEQUENCE</scope>
    <source>
        <strain evidence="8">CGMCC 1.12754</strain>
    </source>
</reference>
<dbReference type="RefSeq" id="WP_188456822.1">
    <property type="nucleotide sequence ID" value="NZ_BMFR01000026.1"/>
</dbReference>
<feature type="domain" description="Cardiolipin synthase N-terminal" evidence="7">
    <location>
        <begin position="22"/>
        <end position="64"/>
    </location>
</feature>
<keyword evidence="4 6" id="KW-1133">Transmembrane helix</keyword>
<accession>A0A917HRV7</accession>
<dbReference type="InterPro" id="IPR027379">
    <property type="entry name" value="CLS_N"/>
</dbReference>
<evidence type="ECO:0000256" key="5">
    <source>
        <dbReference type="ARBA" id="ARBA00023136"/>
    </source>
</evidence>
<gene>
    <name evidence="8" type="primary">yxlE</name>
    <name evidence="8" type="ORF">GCM10011398_36620</name>
</gene>
<organism evidence="8 9">
    <name type="scientific">Virgibacillus oceani</name>
    <dbReference type="NCBI Taxonomy" id="1479511"/>
    <lineage>
        <taxon>Bacteria</taxon>
        <taxon>Bacillati</taxon>
        <taxon>Bacillota</taxon>
        <taxon>Bacilli</taxon>
        <taxon>Bacillales</taxon>
        <taxon>Bacillaceae</taxon>
        <taxon>Virgibacillus</taxon>
    </lineage>
</organism>
<evidence type="ECO:0000256" key="1">
    <source>
        <dbReference type="ARBA" id="ARBA00004651"/>
    </source>
</evidence>
<dbReference type="Pfam" id="PF13396">
    <property type="entry name" value="PLDc_N"/>
    <property type="match status" value="1"/>
</dbReference>
<keyword evidence="9" id="KW-1185">Reference proteome</keyword>
<evidence type="ECO:0000256" key="4">
    <source>
        <dbReference type="ARBA" id="ARBA00022989"/>
    </source>
</evidence>
<protein>
    <submittedName>
        <fullName evidence="8">Negative regulatory protein YxlE</fullName>
    </submittedName>
</protein>
<comment type="subcellular location">
    <subcellularLocation>
        <location evidence="1">Cell membrane</location>
        <topology evidence="1">Multi-pass membrane protein</topology>
    </subcellularLocation>
</comment>
<keyword evidence="5 6" id="KW-0472">Membrane</keyword>